<evidence type="ECO:0000256" key="7">
    <source>
        <dbReference type="ARBA" id="ARBA00023136"/>
    </source>
</evidence>
<dbReference type="KEGG" id="aag:5577939"/>
<organism evidence="11 12">
    <name type="scientific">Aedes aegypti</name>
    <name type="common">Yellowfever mosquito</name>
    <name type="synonym">Culex aegypti</name>
    <dbReference type="NCBI Taxonomy" id="7159"/>
    <lineage>
        <taxon>Eukaryota</taxon>
        <taxon>Metazoa</taxon>
        <taxon>Ecdysozoa</taxon>
        <taxon>Arthropoda</taxon>
        <taxon>Hexapoda</taxon>
        <taxon>Insecta</taxon>
        <taxon>Pterygota</taxon>
        <taxon>Neoptera</taxon>
        <taxon>Endopterygota</taxon>
        <taxon>Diptera</taxon>
        <taxon>Nematocera</taxon>
        <taxon>Culicoidea</taxon>
        <taxon>Culicidae</taxon>
        <taxon>Culicinae</taxon>
        <taxon>Aedini</taxon>
        <taxon>Aedes</taxon>
        <taxon>Stegomyia</taxon>
    </lineage>
</organism>
<reference evidence="11" key="2">
    <citation type="journal article" date="2007" name="Science">
        <title>Genome sequence of Aedes aegypti, a major arbovirus vector.</title>
        <authorList>
            <person name="Nene V."/>
            <person name="Wortman J.R."/>
            <person name="Lawson D."/>
            <person name="Haas B."/>
            <person name="Kodira C."/>
            <person name="Tu Z.J."/>
            <person name="Loftus B."/>
            <person name="Xi Z."/>
            <person name="Megy K."/>
            <person name="Grabherr M."/>
            <person name="Ren Q."/>
            <person name="Zdobnov E.M."/>
            <person name="Lobo N.F."/>
            <person name="Campbell K.S."/>
            <person name="Brown S.E."/>
            <person name="Bonaldo M.F."/>
            <person name="Zhu J."/>
            <person name="Sinkins S.P."/>
            <person name="Hogenkamp D.G."/>
            <person name="Amedeo P."/>
            <person name="Arensburger P."/>
            <person name="Atkinson P.W."/>
            <person name="Bidwell S."/>
            <person name="Biedler J."/>
            <person name="Birney E."/>
            <person name="Bruggner R.V."/>
            <person name="Costas J."/>
            <person name="Coy M.R."/>
            <person name="Crabtree J."/>
            <person name="Crawford M."/>
            <person name="Debruyn B."/>
            <person name="Decaprio D."/>
            <person name="Eiglmeier K."/>
            <person name="Eisenstadt E."/>
            <person name="El-Dorry H."/>
            <person name="Gelbart W.M."/>
            <person name="Gomes S.L."/>
            <person name="Hammond M."/>
            <person name="Hannick L.I."/>
            <person name="Hogan J.R."/>
            <person name="Holmes M.H."/>
            <person name="Jaffe D."/>
            <person name="Johnston J.S."/>
            <person name="Kennedy R.C."/>
            <person name="Koo H."/>
            <person name="Kravitz S."/>
            <person name="Kriventseva E.V."/>
            <person name="Kulp D."/>
            <person name="Labutti K."/>
            <person name="Lee E."/>
            <person name="Li S."/>
            <person name="Lovin D.D."/>
            <person name="Mao C."/>
            <person name="Mauceli E."/>
            <person name="Menck C.F."/>
            <person name="Miller J.R."/>
            <person name="Montgomery P."/>
            <person name="Mori A."/>
            <person name="Nascimento A.L."/>
            <person name="Naveira H.F."/>
            <person name="Nusbaum C."/>
            <person name="O'leary S."/>
            <person name="Orvis J."/>
            <person name="Pertea M."/>
            <person name="Quesneville H."/>
            <person name="Reidenbach K.R."/>
            <person name="Rogers Y.H."/>
            <person name="Roth C.W."/>
            <person name="Schneider J.R."/>
            <person name="Schatz M."/>
            <person name="Shumway M."/>
            <person name="Stanke M."/>
            <person name="Stinson E.O."/>
            <person name="Tubio J.M."/>
            <person name="Vanzee J.P."/>
            <person name="Verjovski-Almeida S."/>
            <person name="Werner D."/>
            <person name="White O."/>
            <person name="Wyder S."/>
            <person name="Zeng Q."/>
            <person name="Zhao Q."/>
            <person name="Zhao Y."/>
            <person name="Hill C.A."/>
            <person name="Raikhel A.S."/>
            <person name="Soares M.B."/>
            <person name="Knudson D.L."/>
            <person name="Lee N.H."/>
            <person name="Galagan J."/>
            <person name="Salzberg S.L."/>
            <person name="Paulsen I.T."/>
            <person name="Dimopoulos G."/>
            <person name="Collins F.H."/>
            <person name="Birren B."/>
            <person name="Fraser-Liggett C.M."/>
            <person name="Severson D.W."/>
        </authorList>
    </citation>
    <scope>NUCLEOTIDE SEQUENCE [LARGE SCALE GENOMIC DNA]</scope>
    <source>
        <strain evidence="11">Liverpool</strain>
    </source>
</reference>
<dbReference type="InterPro" id="IPR004117">
    <property type="entry name" value="7tm6_olfct_rcpt"/>
</dbReference>
<evidence type="ECO:0000256" key="5">
    <source>
        <dbReference type="ARBA" id="ARBA00022725"/>
    </source>
</evidence>
<feature type="transmembrane region" description="Helical" evidence="10">
    <location>
        <begin position="257"/>
        <end position="280"/>
    </location>
</feature>
<evidence type="ECO:0000256" key="8">
    <source>
        <dbReference type="ARBA" id="ARBA00023170"/>
    </source>
</evidence>
<keyword evidence="7 10" id="KW-0472">Membrane</keyword>
<keyword evidence="9 10" id="KW-0807">Transducer</keyword>
<keyword evidence="6 10" id="KW-1133">Transmembrane helix</keyword>
<sequence>MSNPTRYSFPSNIALPRWLAFINQIQNPLALQKTVDRCLGFIVWDFDTKLSYAKLIFVVIMYIYLVVCCVCALFLVNPADVHPDYYLKMWFFIGAGASCSLPWIALLPARRHFATIHEFLTDQYRLDPYHPLRYRSRPVIFLCSVFFFSINTSISVFWCILLQGSCPITFAFRYPGVEPASSLVYLVECFHLGMTANGTMVTTLTTLLSFIVEFDVLGVELRESFSTMDVDVIRRSVERHQRLLELVNLFRAKIKPYFLIAMGLYLFLVTFSCFLLVVQLREGDFQALQFNVFNAAISIVTIIMFGVICDMVEDRVRRIGDQVYESEWPLKLVYDQGRGDVYRLQKSSLMMIIARSQKKVGFTCGDIYQMSTITSMQVLKLCYTAFTMLWNATNE</sequence>
<evidence type="ECO:0000313" key="11">
    <source>
        <dbReference type="EMBL" id="EAT34318.1"/>
    </source>
</evidence>
<evidence type="ECO:0000256" key="4">
    <source>
        <dbReference type="ARBA" id="ARBA00022692"/>
    </source>
</evidence>
<evidence type="ECO:0000256" key="1">
    <source>
        <dbReference type="ARBA" id="ARBA00004651"/>
    </source>
</evidence>
<accession>A0A1S7UEG6</accession>
<dbReference type="GeneID" id="5577939"/>
<dbReference type="GO" id="GO:0005886">
    <property type="term" value="C:plasma membrane"/>
    <property type="evidence" value="ECO:0007669"/>
    <property type="project" value="UniProtKB-SubCell"/>
</dbReference>
<dbReference type="GO" id="GO:0004984">
    <property type="term" value="F:olfactory receptor activity"/>
    <property type="evidence" value="ECO:0007669"/>
    <property type="project" value="InterPro"/>
</dbReference>
<evidence type="ECO:0000256" key="6">
    <source>
        <dbReference type="ARBA" id="ARBA00022989"/>
    </source>
</evidence>
<keyword evidence="3 10" id="KW-0716">Sensory transduction</keyword>
<comment type="subcellular location">
    <subcellularLocation>
        <location evidence="1 10">Cell membrane</location>
        <topology evidence="1 10">Multi-pass membrane protein</topology>
    </subcellularLocation>
</comment>
<name>A0A1S7UEG6_AEDAE</name>
<keyword evidence="2" id="KW-1003">Cell membrane</keyword>
<evidence type="ECO:0000313" key="12">
    <source>
        <dbReference type="Proteomes" id="UP000682892"/>
    </source>
</evidence>
<dbReference type="GO" id="GO:0005549">
    <property type="term" value="F:odorant binding"/>
    <property type="evidence" value="ECO:0007669"/>
    <property type="project" value="InterPro"/>
</dbReference>
<comment type="caution">
    <text evidence="10">Lacks conserved residue(s) required for the propagation of feature annotation.</text>
</comment>
<evidence type="ECO:0000256" key="9">
    <source>
        <dbReference type="ARBA" id="ARBA00023224"/>
    </source>
</evidence>
<dbReference type="Proteomes" id="UP000682892">
    <property type="component" value="Unassembled WGS sequence"/>
</dbReference>
<feature type="transmembrane region" description="Helical" evidence="10">
    <location>
        <begin position="89"/>
        <end position="109"/>
    </location>
</feature>
<dbReference type="OrthoDB" id="7539170at2759"/>
<gene>
    <name evidence="11" type="primary">GPROR79</name>
    <name evidence="11" type="ORF">AaeL_AAEL013420</name>
</gene>
<dbReference type="GO" id="GO:0007165">
    <property type="term" value="P:signal transduction"/>
    <property type="evidence" value="ECO:0007669"/>
    <property type="project" value="UniProtKB-KW"/>
</dbReference>
<evidence type="ECO:0000256" key="10">
    <source>
        <dbReference type="RuleBase" id="RU351113"/>
    </source>
</evidence>
<evidence type="ECO:0000256" key="3">
    <source>
        <dbReference type="ARBA" id="ARBA00022606"/>
    </source>
</evidence>
<feature type="transmembrane region" description="Helical" evidence="10">
    <location>
        <begin position="292"/>
        <end position="312"/>
    </location>
</feature>
<reference evidence="11" key="1">
    <citation type="submission" date="2005-10" db="EMBL/GenBank/DDBJ databases">
        <authorList>
            <person name="Loftus B.J."/>
            <person name="Nene V.M."/>
            <person name="Hannick L.I."/>
            <person name="Bidwell S."/>
            <person name="Haas B."/>
            <person name="Amedeo P."/>
            <person name="Orvis J."/>
            <person name="Wortman J.R."/>
            <person name="White O.R."/>
            <person name="Salzberg S."/>
            <person name="Shumway M."/>
            <person name="Koo H."/>
            <person name="Zhao Y."/>
            <person name="Holmes M."/>
            <person name="Miller J."/>
            <person name="Schatz M."/>
            <person name="Pop M."/>
            <person name="Pai G."/>
            <person name="Utterback T."/>
            <person name="Rogers Y.-H."/>
            <person name="Kravitz S."/>
            <person name="Fraser C.M."/>
        </authorList>
    </citation>
    <scope>NUCLEOTIDE SEQUENCE</scope>
    <source>
        <strain evidence="11">Liverpool</strain>
    </source>
</reference>
<dbReference type="AlphaFoldDB" id="A0A1S7UEG6"/>
<dbReference type="PANTHER" id="PTHR21137:SF35">
    <property type="entry name" value="ODORANT RECEPTOR 19A-RELATED"/>
    <property type="match status" value="1"/>
</dbReference>
<protein>
    <recommendedName>
        <fullName evidence="10">Odorant receptor</fullName>
    </recommendedName>
</protein>
<comment type="similarity">
    <text evidence="10">Belongs to the insect chemoreceptor superfamily. Heteromeric odorant receptor channel (TC 1.A.69) family.</text>
</comment>
<dbReference type="CTD" id="5577939"/>
<feature type="transmembrane region" description="Helical" evidence="10">
    <location>
        <begin position="183"/>
        <end position="212"/>
    </location>
</feature>
<evidence type="ECO:0000256" key="2">
    <source>
        <dbReference type="ARBA" id="ARBA00022475"/>
    </source>
</evidence>
<feature type="transmembrane region" description="Helical" evidence="10">
    <location>
        <begin position="55"/>
        <end position="77"/>
    </location>
</feature>
<dbReference type="OMA" id="TSISVFW"/>
<keyword evidence="5 10" id="KW-0552">Olfaction</keyword>
<keyword evidence="8 10" id="KW-0675">Receptor</keyword>
<dbReference type="PANTHER" id="PTHR21137">
    <property type="entry name" value="ODORANT RECEPTOR"/>
    <property type="match status" value="1"/>
</dbReference>
<keyword evidence="4 10" id="KW-0812">Transmembrane</keyword>
<dbReference type="Pfam" id="PF02949">
    <property type="entry name" value="7tm_6"/>
    <property type="match status" value="1"/>
</dbReference>
<proteinExistence type="inferred from homology"/>
<feature type="transmembrane region" description="Helical" evidence="10">
    <location>
        <begin position="139"/>
        <end position="163"/>
    </location>
</feature>
<dbReference type="EMBL" id="CH478028">
    <property type="protein sequence ID" value="EAT34318.1"/>
    <property type="molecule type" value="Genomic_DNA"/>
</dbReference>
<reference evidence="11" key="3">
    <citation type="submission" date="2012-09" db="EMBL/GenBank/DDBJ databases">
        <authorList>
            <consortium name="VectorBase"/>
        </authorList>
    </citation>
    <scope>NUCLEOTIDE SEQUENCE</scope>
    <source>
        <strain evidence="11">Liverpool</strain>
    </source>
</reference>